<proteinExistence type="inferred from homology"/>
<dbReference type="GO" id="GO:0038023">
    <property type="term" value="F:signaling receptor activity"/>
    <property type="evidence" value="ECO:0007669"/>
    <property type="project" value="TreeGrafter"/>
</dbReference>
<feature type="region of interest" description="Disordered" evidence="7">
    <location>
        <begin position="54"/>
        <end position="122"/>
    </location>
</feature>
<evidence type="ECO:0000256" key="8">
    <source>
        <dbReference type="SAM" id="Phobius"/>
    </source>
</evidence>
<dbReference type="InterPro" id="IPR004254">
    <property type="entry name" value="AdipoR/HlyIII-related"/>
</dbReference>
<feature type="compositionally biased region" description="Polar residues" evidence="7">
    <location>
        <begin position="94"/>
        <end position="105"/>
    </location>
</feature>
<dbReference type="PANTHER" id="PTHR20855:SF138">
    <property type="entry name" value="PROGESTIN AND ADIPOQ RECEPTOR FAMILY MEMBER 4"/>
    <property type="match status" value="1"/>
</dbReference>
<feature type="compositionally biased region" description="Pro residues" evidence="7">
    <location>
        <begin position="1"/>
        <end position="12"/>
    </location>
</feature>
<comment type="similarity">
    <text evidence="2">Belongs to the ADIPOR family.</text>
</comment>
<feature type="transmembrane region" description="Helical" evidence="8">
    <location>
        <begin position="214"/>
        <end position="235"/>
    </location>
</feature>
<evidence type="ECO:0000256" key="3">
    <source>
        <dbReference type="ARBA" id="ARBA00022692"/>
    </source>
</evidence>
<keyword evidence="6" id="KW-0862">Zinc</keyword>
<reference evidence="10" key="1">
    <citation type="submission" date="2025-08" db="UniProtKB">
        <authorList>
            <consortium name="RefSeq"/>
        </authorList>
    </citation>
    <scope>IDENTIFICATION</scope>
    <source>
        <tissue evidence="10">Whole organism</tissue>
    </source>
</reference>
<keyword evidence="10" id="KW-0675">Receptor</keyword>
<evidence type="ECO:0000256" key="6">
    <source>
        <dbReference type="PIRSR" id="PIRSR604254-1"/>
    </source>
</evidence>
<dbReference type="GO" id="GO:0016020">
    <property type="term" value="C:membrane"/>
    <property type="evidence" value="ECO:0007669"/>
    <property type="project" value="UniProtKB-SubCell"/>
</dbReference>
<keyword evidence="4 8" id="KW-1133">Transmembrane helix</keyword>
<keyword evidence="9" id="KW-1185">Reference proteome</keyword>
<protein>
    <submittedName>
        <fullName evidence="10">Progestin and adipoQ receptor family member 4</fullName>
    </submittedName>
</protein>
<dbReference type="GO" id="GO:0046872">
    <property type="term" value="F:metal ion binding"/>
    <property type="evidence" value="ECO:0007669"/>
    <property type="project" value="UniProtKB-KW"/>
</dbReference>
<dbReference type="PANTHER" id="PTHR20855">
    <property type="entry name" value="ADIPOR/PROGESTIN RECEPTOR-RELATED"/>
    <property type="match status" value="1"/>
</dbReference>
<dbReference type="GeneID" id="113203248"/>
<keyword evidence="6" id="KW-0479">Metal-binding</keyword>
<feature type="compositionally biased region" description="Low complexity" evidence="7">
    <location>
        <begin position="13"/>
        <end position="32"/>
    </location>
</feature>
<feature type="region of interest" description="Disordered" evidence="7">
    <location>
        <begin position="1"/>
        <end position="42"/>
    </location>
</feature>
<dbReference type="Pfam" id="PF03006">
    <property type="entry name" value="HlyIII"/>
    <property type="match status" value="1"/>
</dbReference>
<feature type="compositionally biased region" description="Basic and acidic residues" evidence="7">
    <location>
        <begin position="113"/>
        <end position="122"/>
    </location>
</feature>
<keyword evidence="3 8" id="KW-0812">Transmembrane</keyword>
<evidence type="ECO:0000256" key="1">
    <source>
        <dbReference type="ARBA" id="ARBA00004141"/>
    </source>
</evidence>
<feature type="binding site" evidence="6">
    <location>
        <position position="374"/>
    </location>
    <ligand>
        <name>Zn(2+)</name>
        <dbReference type="ChEBI" id="CHEBI:29105"/>
    </ligand>
</feature>
<dbReference type="RefSeq" id="XP_026273617.1">
    <property type="nucleotide sequence ID" value="XM_026417832.2"/>
</dbReference>
<evidence type="ECO:0000256" key="5">
    <source>
        <dbReference type="ARBA" id="ARBA00023136"/>
    </source>
</evidence>
<evidence type="ECO:0000256" key="4">
    <source>
        <dbReference type="ARBA" id="ARBA00022989"/>
    </source>
</evidence>
<evidence type="ECO:0000313" key="10">
    <source>
        <dbReference type="RefSeq" id="XP_026273617.1"/>
    </source>
</evidence>
<gene>
    <name evidence="10" type="primary">LOC113203248</name>
</gene>
<dbReference type="KEGG" id="foc:113203248"/>
<feature type="binding site" evidence="6">
    <location>
        <position position="378"/>
    </location>
    <ligand>
        <name>Zn(2+)</name>
        <dbReference type="ChEBI" id="CHEBI:29105"/>
    </ligand>
</feature>
<feature type="transmembrane region" description="Helical" evidence="8">
    <location>
        <begin position="183"/>
        <end position="202"/>
    </location>
</feature>
<dbReference type="AlphaFoldDB" id="A0A6J1RXV5"/>
<keyword evidence="5 8" id="KW-0472">Membrane</keyword>
<organism evidence="9 10">
    <name type="scientific">Frankliniella occidentalis</name>
    <name type="common">Western flower thrips</name>
    <name type="synonym">Euthrips occidentalis</name>
    <dbReference type="NCBI Taxonomy" id="133901"/>
    <lineage>
        <taxon>Eukaryota</taxon>
        <taxon>Metazoa</taxon>
        <taxon>Ecdysozoa</taxon>
        <taxon>Arthropoda</taxon>
        <taxon>Hexapoda</taxon>
        <taxon>Insecta</taxon>
        <taxon>Pterygota</taxon>
        <taxon>Neoptera</taxon>
        <taxon>Paraneoptera</taxon>
        <taxon>Thysanoptera</taxon>
        <taxon>Terebrantia</taxon>
        <taxon>Thripoidea</taxon>
        <taxon>Thripidae</taxon>
        <taxon>Frankliniella</taxon>
    </lineage>
</organism>
<feature type="transmembrane region" description="Helical" evidence="8">
    <location>
        <begin position="280"/>
        <end position="300"/>
    </location>
</feature>
<sequence length="431" mass="47131">MPPQGPPGPQPQPAERVAAAAMSAPVSAPATAPDHRQQLAGDDGLASLASRVANGSSDVYDQSVLRRRRDPDGDQVFCPPETASPVQDGAKGVSSASSTPGNNGYVQGKAAVSRRDEETRPVEREASELGLLDAVDAKQPKLLTFDDVPQHLQFNPYIVTGYRPMSNFWGSLRSLFYLHNETVNIVTHGIPIVYILLVVPGLVPWGRLDRHGHFLAWCHLVGAVSPWVGSFVYHLFMNLQAGERVYNRLLRLDMFGIWICQSFGALPMVTATVYCLPWNVRWPVISLYCGLSLCGLYKAMTAWSPWDRRLSFALPWGSRIVLCLVRAVLGGGSPHNMLHLILQDSVSLLGGVVGAVYFPEKYFPGWVDYCLNSHNIMHILTVAAVYSMHCATIQDLEWIASVDCKPAGPPWPPWGAWVPGSLGAANQSVEL</sequence>
<dbReference type="Proteomes" id="UP000504606">
    <property type="component" value="Unplaced"/>
</dbReference>
<feature type="transmembrane region" description="Helical" evidence="8">
    <location>
        <begin position="255"/>
        <end position="274"/>
    </location>
</feature>
<accession>A0A6J1RXV5</accession>
<feature type="binding site" evidence="6">
    <location>
        <position position="234"/>
    </location>
    <ligand>
        <name>Zn(2+)</name>
        <dbReference type="ChEBI" id="CHEBI:29105"/>
    </ligand>
</feature>
<evidence type="ECO:0000256" key="7">
    <source>
        <dbReference type="SAM" id="MobiDB-lite"/>
    </source>
</evidence>
<dbReference type="OrthoDB" id="535992at2759"/>
<evidence type="ECO:0000256" key="2">
    <source>
        <dbReference type="ARBA" id="ARBA00007018"/>
    </source>
</evidence>
<comment type="subcellular location">
    <subcellularLocation>
        <location evidence="1">Membrane</location>
        <topology evidence="1">Multi-pass membrane protein</topology>
    </subcellularLocation>
</comment>
<evidence type="ECO:0000313" key="9">
    <source>
        <dbReference type="Proteomes" id="UP000504606"/>
    </source>
</evidence>
<name>A0A6J1RXV5_FRAOC</name>